<evidence type="ECO:0000313" key="2">
    <source>
        <dbReference type="Proteomes" id="UP001204798"/>
    </source>
</evidence>
<keyword evidence="2" id="KW-1185">Reference proteome</keyword>
<comment type="caution">
    <text evidence="1">The sequence shown here is derived from an EMBL/GenBank/DDBJ whole genome shotgun (WGS) entry which is preliminary data.</text>
</comment>
<dbReference type="Pfam" id="PF00459">
    <property type="entry name" value="Inositol_P"/>
    <property type="match status" value="1"/>
</dbReference>
<name>A0ABT2EJ25_9BACT</name>
<gene>
    <name evidence="1" type="ORF">M2350_000091</name>
</gene>
<accession>A0ABT2EJ25</accession>
<organism evidence="1 2">
    <name type="scientific">Candidatus Fervidibacter sacchari</name>
    <dbReference type="NCBI Taxonomy" id="1448929"/>
    <lineage>
        <taxon>Bacteria</taxon>
        <taxon>Candidatus Fervidibacterota</taxon>
        <taxon>Candidatus Fervidibacter</taxon>
    </lineage>
</organism>
<proteinExistence type="predicted"/>
<protein>
    <submittedName>
        <fullName evidence="1">Fructose-1,6-bisphosphatase/inositol monophosphatase family enzyme</fullName>
    </submittedName>
</protein>
<reference evidence="1 2" key="1">
    <citation type="submission" date="2022-08" db="EMBL/GenBank/DDBJ databases">
        <title>Bacterial and archaeal communities from various locations to study Microbial Dark Matter (Phase II).</title>
        <authorList>
            <person name="Stepanauskas R."/>
        </authorList>
    </citation>
    <scope>NUCLEOTIDE SEQUENCE [LARGE SCALE GENOMIC DNA]</scope>
    <source>
        <strain evidence="1 2">PD1</strain>
    </source>
</reference>
<dbReference type="Proteomes" id="UP001204798">
    <property type="component" value="Unassembled WGS sequence"/>
</dbReference>
<dbReference type="Gene3D" id="3.40.190.80">
    <property type="match status" value="1"/>
</dbReference>
<evidence type="ECO:0000313" key="1">
    <source>
        <dbReference type="EMBL" id="MCS3917694.1"/>
    </source>
</evidence>
<dbReference type="RefSeq" id="WP_259092037.1">
    <property type="nucleotide sequence ID" value="NZ_CP130454.1"/>
</dbReference>
<dbReference type="SUPFAM" id="SSF56655">
    <property type="entry name" value="Carbohydrate phosphatase"/>
    <property type="match status" value="1"/>
</dbReference>
<sequence length="280" mass="30868">MAIDALFATNFITQAVAKAVRRAQELGELATDVVEVRAKGYREWDPEVIRIDRELESLYVRSLQESGLSIVILSEELQRLEVSGEGEQIYAVCDPFDGSALYRRRIRAFWFTALALYDDAGSPLSAAVGDIIAGKVEFSSPDGSFVASVENLEQKLPLRPNKTTKLSDAYLATYLMKPHFLYPTVERFKPLFSAVKFILPNGGPCGFADVASGRCDIYLAVQQPMIEVFAGLPVALSAGCVVTDFEGNPVAFDPDINRRYDLVCSCTEELHQQVLTVLKG</sequence>
<dbReference type="InterPro" id="IPR000760">
    <property type="entry name" value="Inositol_monophosphatase-like"/>
</dbReference>
<dbReference type="EMBL" id="JANUCP010000001">
    <property type="protein sequence ID" value="MCS3917694.1"/>
    <property type="molecule type" value="Genomic_DNA"/>
</dbReference>
<dbReference type="Gene3D" id="3.30.540.10">
    <property type="entry name" value="Fructose-1,6-Bisphosphatase, subunit A, domain 1"/>
    <property type="match status" value="1"/>
</dbReference>